<dbReference type="SUPFAM" id="SSF52218">
    <property type="entry name" value="Flavoproteins"/>
    <property type="match status" value="1"/>
</dbReference>
<proteinExistence type="predicted"/>
<dbReference type="eggNOG" id="COG0431">
    <property type="taxonomic scope" value="Bacteria"/>
</dbReference>
<dbReference type="InterPro" id="IPR029039">
    <property type="entry name" value="Flavoprotein-like_sf"/>
</dbReference>
<accession>A0A157RWG7</accession>
<dbReference type="PATRIC" id="fig|123899.6.peg.67"/>
<dbReference type="AlphaFoldDB" id="A0A157RWG7"/>
<sequence length="183" mass="19822">MKQRDILIVVGSLRADSINRRLAGALKKCLPPHFAAHDAALDLPLFNQDDEHSPTPAVSAFKQQVARADGLIFVTPEHNRSVPAALKNALDWGSRPPGESVWSGKPAGVLGTSTGGPGTALAQQHLRNILVCLGVDTLSTPEVFLQMKEGLIDAQSNITDPRTEAFLQKWVDRYVAWVERLAA</sequence>
<dbReference type="Pfam" id="PF03358">
    <property type="entry name" value="FMN_red"/>
    <property type="match status" value="1"/>
</dbReference>
<dbReference type="OrthoDB" id="9812295at2"/>
<evidence type="ECO:0000313" key="2">
    <source>
        <dbReference type="EMBL" id="SAI66056.1"/>
    </source>
</evidence>
<evidence type="ECO:0000313" key="3">
    <source>
        <dbReference type="Proteomes" id="UP000076825"/>
    </source>
</evidence>
<dbReference type="KEGG" id="btrm:SAMEA390648700073"/>
<evidence type="ECO:0000259" key="1">
    <source>
        <dbReference type="Pfam" id="PF03358"/>
    </source>
</evidence>
<gene>
    <name evidence="2" type="primary">azr</name>
    <name evidence="2" type="ORF">SAMEA3906487_00073</name>
</gene>
<name>A0A157RWG7_9BORD</name>
<dbReference type="EMBL" id="LT546645">
    <property type="protein sequence ID" value="SAI66056.1"/>
    <property type="molecule type" value="Genomic_DNA"/>
</dbReference>
<dbReference type="InterPro" id="IPR050712">
    <property type="entry name" value="NAD(P)H-dep_reductase"/>
</dbReference>
<dbReference type="Gene3D" id="3.40.50.360">
    <property type="match status" value="1"/>
</dbReference>
<dbReference type="PANTHER" id="PTHR30543">
    <property type="entry name" value="CHROMATE REDUCTASE"/>
    <property type="match status" value="1"/>
</dbReference>
<dbReference type="RefSeq" id="WP_025513513.1">
    <property type="nucleotide sequence ID" value="NZ_CP016340.1"/>
</dbReference>
<keyword evidence="3" id="KW-1185">Reference proteome</keyword>
<feature type="domain" description="NADPH-dependent FMN reductase-like" evidence="1">
    <location>
        <begin position="6"/>
        <end position="146"/>
    </location>
</feature>
<reference evidence="2 3" key="1">
    <citation type="submission" date="2016-04" db="EMBL/GenBank/DDBJ databases">
        <authorList>
            <consortium name="Pathogen Informatics"/>
        </authorList>
    </citation>
    <scope>NUCLEOTIDE SEQUENCE [LARGE SCALE GENOMIC DNA]</scope>
    <source>
        <strain evidence="2 3">H044680328</strain>
    </source>
</reference>
<dbReference type="GO" id="GO:0016491">
    <property type="term" value="F:oxidoreductase activity"/>
    <property type="evidence" value="ECO:0007669"/>
    <property type="project" value="UniProtKB-KW"/>
</dbReference>
<keyword evidence="2" id="KW-0560">Oxidoreductase</keyword>
<dbReference type="Proteomes" id="UP000076825">
    <property type="component" value="Chromosome 1"/>
</dbReference>
<organism evidence="2 3">
    <name type="scientific">Bordetella trematum</name>
    <dbReference type="NCBI Taxonomy" id="123899"/>
    <lineage>
        <taxon>Bacteria</taxon>
        <taxon>Pseudomonadati</taxon>
        <taxon>Pseudomonadota</taxon>
        <taxon>Betaproteobacteria</taxon>
        <taxon>Burkholderiales</taxon>
        <taxon>Alcaligenaceae</taxon>
        <taxon>Bordetella</taxon>
    </lineage>
</organism>
<dbReference type="GO" id="GO:0010181">
    <property type="term" value="F:FMN binding"/>
    <property type="evidence" value="ECO:0007669"/>
    <property type="project" value="TreeGrafter"/>
</dbReference>
<dbReference type="STRING" id="123899.SAMEA3906487_00073"/>
<protein>
    <submittedName>
        <fullName evidence="2">Chromate reductase</fullName>
        <ecNumber evidence="2">1.7.-.-</ecNumber>
    </submittedName>
</protein>
<dbReference type="GO" id="GO:0005829">
    <property type="term" value="C:cytosol"/>
    <property type="evidence" value="ECO:0007669"/>
    <property type="project" value="TreeGrafter"/>
</dbReference>
<dbReference type="EC" id="1.7.-.-" evidence="2"/>
<dbReference type="GeneID" id="56588503"/>
<dbReference type="InterPro" id="IPR005025">
    <property type="entry name" value="FMN_Rdtase-like_dom"/>
</dbReference>
<dbReference type="PANTHER" id="PTHR30543:SF21">
    <property type="entry name" value="NAD(P)H-DEPENDENT FMN REDUCTASE LOT6"/>
    <property type="match status" value="1"/>
</dbReference>